<feature type="transmembrane region" description="Helical" evidence="1">
    <location>
        <begin position="88"/>
        <end position="108"/>
    </location>
</feature>
<keyword evidence="1" id="KW-0812">Transmembrane</keyword>
<keyword evidence="1" id="KW-1133">Transmembrane helix</keyword>
<gene>
    <name evidence="2" type="ORF">NC998_04315</name>
</gene>
<comment type="caution">
    <text evidence="2">The sequence shown here is derived from an EMBL/GenBank/DDBJ whole genome shotgun (WGS) entry which is preliminary data.</text>
</comment>
<reference evidence="2 3" key="1">
    <citation type="submission" date="2022-04" db="EMBL/GenBank/DDBJ databases">
        <title>Positive selection, recombination, and allopatry shape intraspecific diversity of widespread and dominant cyanobacteria.</title>
        <authorList>
            <person name="Wei J."/>
            <person name="Shu W."/>
            <person name="Hu C."/>
        </authorList>
    </citation>
    <scope>NUCLEOTIDE SEQUENCE [LARGE SCALE GENOMIC DNA]</scope>
    <source>
        <strain evidence="2 3">GB2-A4</strain>
    </source>
</reference>
<organism evidence="2 3">
    <name type="scientific">Trichocoleus desertorum GB2-A4</name>
    <dbReference type="NCBI Taxonomy" id="2933944"/>
    <lineage>
        <taxon>Bacteria</taxon>
        <taxon>Bacillati</taxon>
        <taxon>Cyanobacteriota</taxon>
        <taxon>Cyanophyceae</taxon>
        <taxon>Leptolyngbyales</taxon>
        <taxon>Trichocoleusaceae</taxon>
        <taxon>Trichocoleus</taxon>
    </lineage>
</organism>
<evidence type="ECO:0000313" key="2">
    <source>
        <dbReference type="EMBL" id="MEP0816315.1"/>
    </source>
</evidence>
<name>A0ABV0J3H9_9CYAN</name>
<accession>A0ABV0J3H9</accession>
<keyword evidence="3" id="KW-1185">Reference proteome</keyword>
<dbReference type="Proteomes" id="UP001464891">
    <property type="component" value="Unassembled WGS sequence"/>
</dbReference>
<evidence type="ECO:0000256" key="1">
    <source>
        <dbReference type="SAM" id="Phobius"/>
    </source>
</evidence>
<protein>
    <submittedName>
        <fullName evidence="2">Uncharacterized protein</fullName>
    </submittedName>
</protein>
<keyword evidence="1" id="KW-0472">Membrane</keyword>
<evidence type="ECO:0000313" key="3">
    <source>
        <dbReference type="Proteomes" id="UP001464891"/>
    </source>
</evidence>
<sequence length="141" mass="15342">MTNKQREFAKDQPFVTHPSAFLRTPLTYIVLPLCGGVVGEAIASPDPAESSIHNNSQAEERLVPATAPTTAKLSGEPAQTSERAMTNLCEMAIALLIFGSILGWLTTVPMWLPQFLSQTLLRNILVCAFLLKLTTVRALGY</sequence>
<dbReference type="EMBL" id="JAMPKM010000002">
    <property type="protein sequence ID" value="MEP0816315.1"/>
    <property type="molecule type" value="Genomic_DNA"/>
</dbReference>
<dbReference type="RefSeq" id="WP_190433609.1">
    <property type="nucleotide sequence ID" value="NZ_JAMPKM010000002.1"/>
</dbReference>
<proteinExistence type="predicted"/>